<dbReference type="InterPro" id="IPR003594">
    <property type="entry name" value="HATPase_dom"/>
</dbReference>
<dbReference type="EMBL" id="JBEGDP010000028">
    <property type="protein sequence ID" value="MEQ7849106.1"/>
    <property type="molecule type" value="Genomic_DNA"/>
</dbReference>
<dbReference type="Pfam" id="PF02518">
    <property type="entry name" value="HATPase_c"/>
    <property type="match status" value="1"/>
</dbReference>
<dbReference type="PROSITE" id="PS50109">
    <property type="entry name" value="HIS_KIN"/>
    <property type="match status" value="1"/>
</dbReference>
<dbReference type="InterPro" id="IPR004358">
    <property type="entry name" value="Sig_transdc_His_kin-like_C"/>
</dbReference>
<feature type="transmembrane region" description="Helical" evidence="15">
    <location>
        <begin position="460"/>
        <end position="477"/>
    </location>
</feature>
<comment type="subcellular location">
    <subcellularLocation>
        <location evidence="3">Cell membrane</location>
    </subcellularLocation>
    <subcellularLocation>
        <location evidence="2">Membrane</location>
        <topology evidence="2">Multi-pass membrane protein</topology>
    </subcellularLocation>
</comment>
<evidence type="ECO:0000259" key="16">
    <source>
        <dbReference type="PROSITE" id="PS50109"/>
    </source>
</evidence>
<evidence type="ECO:0000256" key="4">
    <source>
        <dbReference type="ARBA" id="ARBA00012438"/>
    </source>
</evidence>
<evidence type="ECO:0000256" key="12">
    <source>
        <dbReference type="ARBA" id="ARBA00023012"/>
    </source>
</evidence>
<dbReference type="Pfam" id="PF00512">
    <property type="entry name" value="HisKA"/>
    <property type="match status" value="1"/>
</dbReference>
<gene>
    <name evidence="17" type="ORF">V6R90_17655</name>
</gene>
<feature type="domain" description="Histidine kinase" evidence="16">
    <location>
        <begin position="653"/>
        <end position="865"/>
    </location>
</feature>
<dbReference type="Gene3D" id="1.20.120.620">
    <property type="entry name" value="Backbone structure of the membrane domain of e. Coli histidine kinase receptor kdpd"/>
    <property type="match status" value="1"/>
</dbReference>
<keyword evidence="12" id="KW-0902">Two-component regulatory system</keyword>
<evidence type="ECO:0000256" key="3">
    <source>
        <dbReference type="ARBA" id="ARBA00004236"/>
    </source>
</evidence>
<evidence type="ECO:0000256" key="11">
    <source>
        <dbReference type="ARBA" id="ARBA00022989"/>
    </source>
</evidence>
<name>A0ABV1P2Z8_9ACTN</name>
<dbReference type="InterPro" id="IPR038318">
    <property type="entry name" value="KdpD_sf"/>
</dbReference>
<evidence type="ECO:0000256" key="6">
    <source>
        <dbReference type="ARBA" id="ARBA00022679"/>
    </source>
</evidence>
<protein>
    <recommendedName>
        <fullName evidence="4">histidine kinase</fullName>
        <ecNumber evidence="4">2.7.13.3</ecNumber>
    </recommendedName>
</protein>
<feature type="compositionally biased region" description="Low complexity" evidence="14">
    <location>
        <begin position="889"/>
        <end position="916"/>
    </location>
</feature>
<reference evidence="17 18" key="1">
    <citation type="submission" date="2024-02" db="EMBL/GenBank/DDBJ databases">
        <title>Full genome sequence of Nocardioides kribbensis.</title>
        <authorList>
            <person name="Poletto B.L."/>
            <person name="Silva G."/>
            <person name="Galante D."/>
            <person name="Campos K.R."/>
            <person name="Santos M.B.N."/>
            <person name="Sacchi C.T."/>
        </authorList>
    </citation>
    <scope>NUCLEOTIDE SEQUENCE [LARGE SCALE GENOMIC DNA]</scope>
    <source>
        <strain evidence="17 18">O4R</strain>
    </source>
</reference>
<dbReference type="Pfam" id="PF02702">
    <property type="entry name" value="KdpD"/>
    <property type="match status" value="1"/>
</dbReference>
<comment type="catalytic activity">
    <reaction evidence="1">
        <text>ATP + protein L-histidine = ADP + protein N-phospho-L-histidine.</text>
        <dbReference type="EC" id="2.7.13.3"/>
    </reaction>
</comment>
<dbReference type="InterPro" id="IPR005467">
    <property type="entry name" value="His_kinase_dom"/>
</dbReference>
<evidence type="ECO:0000256" key="14">
    <source>
        <dbReference type="SAM" id="MobiDB-lite"/>
    </source>
</evidence>
<dbReference type="SUPFAM" id="SSF52402">
    <property type="entry name" value="Adenine nucleotide alpha hydrolases-like"/>
    <property type="match status" value="1"/>
</dbReference>
<evidence type="ECO:0000256" key="9">
    <source>
        <dbReference type="ARBA" id="ARBA00022777"/>
    </source>
</evidence>
<dbReference type="InterPro" id="IPR027417">
    <property type="entry name" value="P-loop_NTPase"/>
</dbReference>
<dbReference type="Proteomes" id="UP001482520">
    <property type="component" value="Unassembled WGS sequence"/>
</dbReference>
<evidence type="ECO:0000256" key="5">
    <source>
        <dbReference type="ARBA" id="ARBA00022553"/>
    </source>
</evidence>
<evidence type="ECO:0000256" key="8">
    <source>
        <dbReference type="ARBA" id="ARBA00022741"/>
    </source>
</evidence>
<organism evidence="17 18">
    <name type="scientific">Nocardioides kribbensis</name>
    <dbReference type="NCBI Taxonomy" id="305517"/>
    <lineage>
        <taxon>Bacteria</taxon>
        <taxon>Bacillati</taxon>
        <taxon>Actinomycetota</taxon>
        <taxon>Actinomycetes</taxon>
        <taxon>Propionibacteriales</taxon>
        <taxon>Nocardioidaceae</taxon>
        <taxon>Nocardioides</taxon>
    </lineage>
</organism>
<keyword evidence="6" id="KW-0808">Transferase</keyword>
<feature type="transmembrane region" description="Helical" evidence="15">
    <location>
        <begin position="381"/>
        <end position="401"/>
    </location>
</feature>
<dbReference type="InterPro" id="IPR052023">
    <property type="entry name" value="Histidine_kinase_KdpD"/>
</dbReference>
<dbReference type="InterPro" id="IPR006016">
    <property type="entry name" value="UspA"/>
</dbReference>
<accession>A0ABV1P2Z8</accession>
<evidence type="ECO:0000256" key="2">
    <source>
        <dbReference type="ARBA" id="ARBA00004141"/>
    </source>
</evidence>
<feature type="region of interest" description="Disordered" evidence="14">
    <location>
        <begin position="846"/>
        <end position="923"/>
    </location>
</feature>
<evidence type="ECO:0000256" key="7">
    <source>
        <dbReference type="ARBA" id="ARBA00022692"/>
    </source>
</evidence>
<feature type="region of interest" description="Disordered" evidence="14">
    <location>
        <begin position="538"/>
        <end position="570"/>
    </location>
</feature>
<evidence type="ECO:0000313" key="18">
    <source>
        <dbReference type="Proteomes" id="UP001482520"/>
    </source>
</evidence>
<dbReference type="PANTHER" id="PTHR45569">
    <property type="entry name" value="SENSOR PROTEIN KDPD"/>
    <property type="match status" value="1"/>
</dbReference>
<keyword evidence="8" id="KW-0547">Nucleotide-binding</keyword>
<dbReference type="InterPro" id="IPR036097">
    <property type="entry name" value="HisK_dim/P_sf"/>
</dbReference>
<dbReference type="InterPro" id="IPR003852">
    <property type="entry name" value="Sig_transdc_His_kinase_KdpD_N"/>
</dbReference>
<evidence type="ECO:0000256" key="1">
    <source>
        <dbReference type="ARBA" id="ARBA00000085"/>
    </source>
</evidence>
<dbReference type="CDD" id="cd00082">
    <property type="entry name" value="HisKA"/>
    <property type="match status" value="1"/>
</dbReference>
<proteinExistence type="predicted"/>
<dbReference type="Pfam" id="PF00582">
    <property type="entry name" value="Usp"/>
    <property type="match status" value="1"/>
</dbReference>
<keyword evidence="5" id="KW-0597">Phosphoprotein</keyword>
<dbReference type="InterPro" id="IPR014729">
    <property type="entry name" value="Rossmann-like_a/b/a_fold"/>
</dbReference>
<dbReference type="SUPFAM" id="SSF47384">
    <property type="entry name" value="Homodimeric domain of signal transducing histidine kinase"/>
    <property type="match status" value="1"/>
</dbReference>
<dbReference type="Gene3D" id="1.10.287.130">
    <property type="match status" value="1"/>
</dbReference>
<dbReference type="Pfam" id="PF13493">
    <property type="entry name" value="DUF4118"/>
    <property type="match status" value="1"/>
</dbReference>
<keyword evidence="7 15" id="KW-0812">Transmembrane</keyword>
<dbReference type="Gene3D" id="3.40.50.300">
    <property type="entry name" value="P-loop containing nucleotide triphosphate hydrolases"/>
    <property type="match status" value="1"/>
</dbReference>
<dbReference type="InterPro" id="IPR003661">
    <property type="entry name" value="HisK_dim/P_dom"/>
</dbReference>
<evidence type="ECO:0000256" key="13">
    <source>
        <dbReference type="ARBA" id="ARBA00023136"/>
    </source>
</evidence>
<evidence type="ECO:0000313" key="17">
    <source>
        <dbReference type="EMBL" id="MEQ7849106.1"/>
    </source>
</evidence>
<dbReference type="Gene3D" id="3.40.50.620">
    <property type="entry name" value="HUPs"/>
    <property type="match status" value="1"/>
</dbReference>
<dbReference type="InterPro" id="IPR025201">
    <property type="entry name" value="KdpD_TM"/>
</dbReference>
<keyword evidence="18" id="KW-1185">Reference proteome</keyword>
<dbReference type="SUPFAM" id="SSF55874">
    <property type="entry name" value="ATPase domain of HSP90 chaperone/DNA topoisomerase II/histidine kinase"/>
    <property type="match status" value="1"/>
</dbReference>
<dbReference type="SMART" id="SM00388">
    <property type="entry name" value="HisKA"/>
    <property type="match status" value="1"/>
</dbReference>
<feature type="transmembrane region" description="Helical" evidence="15">
    <location>
        <begin position="413"/>
        <end position="440"/>
    </location>
</feature>
<keyword evidence="13 15" id="KW-0472">Membrane</keyword>
<keyword evidence="10" id="KW-0067">ATP-binding</keyword>
<dbReference type="EC" id="2.7.13.3" evidence="4"/>
<dbReference type="InterPro" id="IPR036890">
    <property type="entry name" value="HATPase_C_sf"/>
</dbReference>
<evidence type="ECO:0000256" key="15">
    <source>
        <dbReference type="SAM" id="Phobius"/>
    </source>
</evidence>
<comment type="caution">
    <text evidence="17">The sequence shown here is derived from an EMBL/GenBank/DDBJ whole genome shotgun (WGS) entry which is preliminary data.</text>
</comment>
<dbReference type="PANTHER" id="PTHR45569:SF1">
    <property type="entry name" value="SENSOR PROTEIN KDPD"/>
    <property type="match status" value="1"/>
</dbReference>
<feature type="compositionally biased region" description="Low complexity" evidence="14">
    <location>
        <begin position="548"/>
        <end position="569"/>
    </location>
</feature>
<dbReference type="SMART" id="SM00387">
    <property type="entry name" value="HATPase_c"/>
    <property type="match status" value="1"/>
</dbReference>
<dbReference type="Gene3D" id="3.30.565.10">
    <property type="entry name" value="Histidine kinase-like ATPase, C-terminal domain"/>
    <property type="match status" value="1"/>
</dbReference>
<keyword evidence="9" id="KW-0418">Kinase</keyword>
<keyword evidence="11 15" id="KW-1133">Transmembrane helix</keyword>
<evidence type="ECO:0000256" key="10">
    <source>
        <dbReference type="ARBA" id="ARBA00022840"/>
    </source>
</evidence>
<sequence>MEGARRGRLTVYLGAAPGVGKTYAMLDEARRRAERGTDVVVGYVETHGRRHTEAAVAGLEVLPRRVVEHRGARLTEMDVDAVLARRPAVVLVDELAHTNAPGSRHDKRAGDVEELRAAGIDVVTTVNIQHLESLNDEVERITGVRQRETVPDEVVRTADQIQLVDMSPDALRRRLAHGNVYRPENVDASLASYFRVGNLTALRELALLWLADRVDDALGDYRRAHRIAHTWPTKERIVVAVTGGPESETLLRRGARLAQRAAGSELMAVHVLATDGLRPQGGEPIARVQQLVADLGGSFHPVVGEDVPAAVVDFASGANATMVVVGVSRHGRLRRLLVGSSGDRIASLAGAIDVHLVTHDQVGRRLQGRPLLSPLSRSRQVAGWLSALLLPVLLTAVLTRVEGPGQLPLAEMLLLAVAVLVALVGGLLPALLAALLGFVLLNWYFTEPVGRLTIAQPTDVVALLVYVAVAAGVASVVDRASRRAADALRARTEAATLASLSRSVLTGQDTAEAVTERVREVFGQTSVALLARGAATSVDAGGADGRADASSGRTPGTAGPTGGAPTPTGWRVVAASGDGPAATPEAADTRVRVDDVHELCLRGETLRASDQRVLEAFAVQASLVLEHRRLRAREERAVALEGAEATSTALLQAVSHDLRTPLATMRASVDGLIGSGPGGADLDPTDRAALVSSVGASTEQLEGLIDNLLDLSRLRTGLVHPVLADRSLEEVLPLAVSGHAPGAVSLEVAEDTPLVRTDAGLLERVVANLVANAVRVSDGVAVRVLAHVQPTSVEVLVVDRGPGVPPVERARMFEPFQRLGDRSPGGLGLGLAVARGLAEAVGASLEADDTPGGGLTMVLSVPRAGAGQDPLGDAPAGGPATRAEAGRVADPAAGPATRPTTRPTTDAADRPAAGGDRSQGVAR</sequence>
<dbReference type="PRINTS" id="PR00344">
    <property type="entry name" value="BCTRLSENSOR"/>
</dbReference>
<dbReference type="RefSeq" id="WP_349805446.1">
    <property type="nucleotide sequence ID" value="NZ_JBEGDP010000028.1"/>
</dbReference>